<dbReference type="GO" id="GO:0016651">
    <property type="term" value="F:oxidoreductase activity, acting on NAD(P)H"/>
    <property type="evidence" value="ECO:0007669"/>
    <property type="project" value="TreeGrafter"/>
</dbReference>
<dbReference type="PRINTS" id="PR00411">
    <property type="entry name" value="PNDRDTASEI"/>
</dbReference>
<evidence type="ECO:0000259" key="5">
    <source>
        <dbReference type="Pfam" id="PF07992"/>
    </source>
</evidence>
<dbReference type="InterPro" id="IPR023753">
    <property type="entry name" value="FAD/NAD-binding_dom"/>
</dbReference>
<dbReference type="GO" id="GO:0008860">
    <property type="term" value="F:ferredoxin-NAD+ reductase activity"/>
    <property type="evidence" value="ECO:0007669"/>
    <property type="project" value="UniProtKB-EC"/>
</dbReference>
<evidence type="ECO:0000313" key="7">
    <source>
        <dbReference type="EMBL" id="MBB6484469.1"/>
    </source>
</evidence>
<sequence>MPHFVIVGAGECGARAAFLLREKGFEGEITLIGTEKIAPYERPPLSKGGSGDAPEPKFVATLERYQEQSIDLRLDATVTAIDAACKTISLADGQRLHYDKLLLATGATARSLPGVDGISRRIRMLRTHADAVALHTGLHPGRHIAIIGGGFIGLEFAATARLRGADVTVIEGLPRVLKRSVPEEIAEAIAERHRQEGASIRCGQSIQAVQEDADKIVVRLANGEIISADLLLVGIGALPNIALAAQAGLVIDNGIAVNERLETSIADIYAAGDCCSFPLALYGGRRVRLESWRNAQEQAHLAAANMLGEGAEISAVPWFWSDQYDLTLQIAGLADEATVHVRRDLDDGAFILFHLSADGRLLAASGIGRGNAIARDIRLAEMLIAARAHPDHNALAASTVKLKSLLAA</sequence>
<dbReference type="InterPro" id="IPR036188">
    <property type="entry name" value="FAD/NAD-bd_sf"/>
</dbReference>
<dbReference type="RefSeq" id="WP_184703327.1">
    <property type="nucleotide sequence ID" value="NZ_JACHBG010000003.1"/>
</dbReference>
<gene>
    <name evidence="7" type="ORF">GGD46_001747</name>
</gene>
<proteinExistence type="predicted"/>
<dbReference type="InterPro" id="IPR028202">
    <property type="entry name" value="Reductase_C"/>
</dbReference>
<dbReference type="InterPro" id="IPR016156">
    <property type="entry name" value="FAD/NAD-linked_Rdtase_dimer_sf"/>
</dbReference>
<dbReference type="AlphaFoldDB" id="A0A7X0IPH6"/>
<dbReference type="Proteomes" id="UP000565576">
    <property type="component" value="Unassembled WGS sequence"/>
</dbReference>
<organism evidence="7 8">
    <name type="scientific">Rhizobium lusitanum</name>
    <dbReference type="NCBI Taxonomy" id="293958"/>
    <lineage>
        <taxon>Bacteria</taxon>
        <taxon>Pseudomonadati</taxon>
        <taxon>Pseudomonadota</taxon>
        <taxon>Alphaproteobacteria</taxon>
        <taxon>Hyphomicrobiales</taxon>
        <taxon>Rhizobiaceae</taxon>
        <taxon>Rhizobium/Agrobacterium group</taxon>
        <taxon>Rhizobium</taxon>
    </lineage>
</organism>
<dbReference type="Pfam" id="PF07992">
    <property type="entry name" value="Pyr_redox_2"/>
    <property type="match status" value="1"/>
</dbReference>
<dbReference type="SUPFAM" id="SSF55424">
    <property type="entry name" value="FAD/NAD-linked reductases, dimerisation (C-terminal) domain"/>
    <property type="match status" value="1"/>
</dbReference>
<dbReference type="SUPFAM" id="SSF51905">
    <property type="entry name" value="FAD/NAD(P)-binding domain"/>
    <property type="match status" value="1"/>
</dbReference>
<keyword evidence="2" id="KW-0285">Flavoprotein</keyword>
<dbReference type="PANTHER" id="PTHR43557:SF2">
    <property type="entry name" value="RIESKE DOMAIN-CONTAINING PROTEIN-RELATED"/>
    <property type="match status" value="1"/>
</dbReference>
<evidence type="ECO:0000313" key="8">
    <source>
        <dbReference type="Proteomes" id="UP000565576"/>
    </source>
</evidence>
<evidence type="ECO:0000256" key="2">
    <source>
        <dbReference type="ARBA" id="ARBA00022630"/>
    </source>
</evidence>
<reference evidence="7 8" key="1">
    <citation type="submission" date="2020-08" db="EMBL/GenBank/DDBJ databases">
        <title>Genomic Encyclopedia of Type Strains, Phase IV (KMG-V): Genome sequencing to study the core and pangenomes of soil and plant-associated prokaryotes.</title>
        <authorList>
            <person name="Whitman W."/>
        </authorList>
    </citation>
    <scope>NUCLEOTIDE SEQUENCE [LARGE SCALE GENOMIC DNA]</scope>
    <source>
        <strain evidence="7 8">SEMIA 4060</strain>
    </source>
</reference>
<keyword evidence="3" id="KW-0274">FAD</keyword>
<dbReference type="InterPro" id="IPR050446">
    <property type="entry name" value="FAD-oxidoreductase/Apoptosis"/>
</dbReference>
<comment type="caution">
    <text evidence="7">The sequence shown here is derived from an EMBL/GenBank/DDBJ whole genome shotgun (WGS) entry which is preliminary data.</text>
</comment>
<evidence type="ECO:0000259" key="6">
    <source>
        <dbReference type="Pfam" id="PF14759"/>
    </source>
</evidence>
<dbReference type="Pfam" id="PF14759">
    <property type="entry name" value="Reductase_C"/>
    <property type="match status" value="1"/>
</dbReference>
<dbReference type="Gene3D" id="3.50.50.60">
    <property type="entry name" value="FAD/NAD(P)-binding domain"/>
    <property type="match status" value="2"/>
</dbReference>
<dbReference type="PRINTS" id="PR00368">
    <property type="entry name" value="FADPNR"/>
</dbReference>
<feature type="domain" description="Reductase C-terminal" evidence="6">
    <location>
        <begin position="318"/>
        <end position="406"/>
    </location>
</feature>
<evidence type="ECO:0000256" key="4">
    <source>
        <dbReference type="ARBA" id="ARBA00023002"/>
    </source>
</evidence>
<dbReference type="Gene3D" id="3.30.390.30">
    <property type="match status" value="1"/>
</dbReference>
<accession>A0A7X0IPH6</accession>
<dbReference type="EC" id="1.18.1.3" evidence="7"/>
<evidence type="ECO:0000256" key="3">
    <source>
        <dbReference type="ARBA" id="ARBA00022827"/>
    </source>
</evidence>
<keyword evidence="4 7" id="KW-0560">Oxidoreductase</keyword>
<dbReference type="PANTHER" id="PTHR43557">
    <property type="entry name" value="APOPTOSIS-INDUCING FACTOR 1"/>
    <property type="match status" value="1"/>
</dbReference>
<evidence type="ECO:0000256" key="1">
    <source>
        <dbReference type="ARBA" id="ARBA00001974"/>
    </source>
</evidence>
<dbReference type="GO" id="GO:0005737">
    <property type="term" value="C:cytoplasm"/>
    <property type="evidence" value="ECO:0007669"/>
    <property type="project" value="TreeGrafter"/>
</dbReference>
<feature type="domain" description="FAD/NAD(P)-binding" evidence="5">
    <location>
        <begin position="3"/>
        <end position="299"/>
    </location>
</feature>
<protein>
    <submittedName>
        <fullName evidence="7">3-phenylpropionate/trans-cinnamate dioxygenase ferredoxin reductase subunit</fullName>
        <ecNumber evidence="7">1.18.1.3</ecNumber>
    </submittedName>
</protein>
<dbReference type="GO" id="GO:0051213">
    <property type="term" value="F:dioxygenase activity"/>
    <property type="evidence" value="ECO:0007669"/>
    <property type="project" value="UniProtKB-KW"/>
</dbReference>
<name>A0A7X0IPH6_9HYPH</name>
<dbReference type="EMBL" id="JACHBG010000003">
    <property type="protein sequence ID" value="MBB6484469.1"/>
    <property type="molecule type" value="Genomic_DNA"/>
</dbReference>
<keyword evidence="7" id="KW-0223">Dioxygenase</keyword>
<comment type="cofactor">
    <cofactor evidence="1">
        <name>FAD</name>
        <dbReference type="ChEBI" id="CHEBI:57692"/>
    </cofactor>
</comment>